<keyword evidence="5" id="KW-1185">Reference proteome</keyword>
<evidence type="ECO:0000256" key="3">
    <source>
        <dbReference type="SAM" id="SignalP"/>
    </source>
</evidence>
<feature type="signal peptide" evidence="3">
    <location>
        <begin position="1"/>
        <end position="20"/>
    </location>
</feature>
<comment type="similarity">
    <text evidence="1">Belongs to the TrbG/VirB9 family.</text>
</comment>
<dbReference type="EMBL" id="JBHRST010000004">
    <property type="protein sequence ID" value="MFC3096887.1"/>
    <property type="molecule type" value="Genomic_DNA"/>
</dbReference>
<keyword evidence="2 3" id="KW-0732">Signal</keyword>
<protein>
    <submittedName>
        <fullName evidence="4">TrbG/VirB9 family P-type conjugative transfer protein</fullName>
    </submittedName>
</protein>
<evidence type="ECO:0000256" key="2">
    <source>
        <dbReference type="ARBA" id="ARBA00022729"/>
    </source>
</evidence>
<comment type="caution">
    <text evidence="4">The sequence shown here is derived from an EMBL/GenBank/DDBJ whole genome shotgun (WGS) entry which is preliminary data.</text>
</comment>
<dbReference type="CDD" id="cd06911">
    <property type="entry name" value="VirB9_CagX_TrbG"/>
    <property type="match status" value="1"/>
</dbReference>
<reference evidence="5" key="1">
    <citation type="journal article" date="2019" name="Int. J. Syst. Evol. Microbiol.">
        <title>The Global Catalogue of Microorganisms (GCM) 10K type strain sequencing project: providing services to taxonomists for standard genome sequencing and annotation.</title>
        <authorList>
            <consortium name="The Broad Institute Genomics Platform"/>
            <consortium name="The Broad Institute Genome Sequencing Center for Infectious Disease"/>
            <person name="Wu L."/>
            <person name="Ma J."/>
        </authorList>
    </citation>
    <scope>NUCLEOTIDE SEQUENCE [LARGE SCALE GENOMIC DNA]</scope>
    <source>
        <strain evidence="5">KCTC 52607</strain>
    </source>
</reference>
<feature type="chain" id="PRO_5047027629" evidence="3">
    <location>
        <begin position="21"/>
        <end position="261"/>
    </location>
</feature>
<dbReference type="Proteomes" id="UP001595456">
    <property type="component" value="Unassembled WGS sequence"/>
</dbReference>
<dbReference type="Pfam" id="PF03524">
    <property type="entry name" value="CagX"/>
    <property type="match status" value="1"/>
</dbReference>
<dbReference type="InterPro" id="IPR038161">
    <property type="entry name" value="VirB9/CagX/TrbG_C_sf"/>
</dbReference>
<gene>
    <name evidence="4" type="ORF">ACFODU_03630</name>
</gene>
<dbReference type="RefSeq" id="WP_336925957.1">
    <property type="nucleotide sequence ID" value="NZ_JBANRO010000005.1"/>
</dbReference>
<accession>A0ABV7E5K2</accession>
<dbReference type="Gene3D" id="2.60.40.2500">
    <property type="match status" value="1"/>
</dbReference>
<name>A0ABV7E5K2_9SPHN</name>
<proteinExistence type="inferred from homology"/>
<dbReference type="InterPro" id="IPR033645">
    <property type="entry name" value="VirB9/CagX/TrbG_C"/>
</dbReference>
<organism evidence="4 5">
    <name type="scientific">Alteraurantiacibacter palmitatis</name>
    <dbReference type="NCBI Taxonomy" id="2054628"/>
    <lineage>
        <taxon>Bacteria</taxon>
        <taxon>Pseudomonadati</taxon>
        <taxon>Pseudomonadota</taxon>
        <taxon>Alphaproteobacteria</taxon>
        <taxon>Sphingomonadales</taxon>
        <taxon>Erythrobacteraceae</taxon>
        <taxon>Alteraurantiacibacter</taxon>
    </lineage>
</organism>
<evidence type="ECO:0000256" key="1">
    <source>
        <dbReference type="ARBA" id="ARBA00006135"/>
    </source>
</evidence>
<evidence type="ECO:0000313" key="5">
    <source>
        <dbReference type="Proteomes" id="UP001595456"/>
    </source>
</evidence>
<dbReference type="InterPro" id="IPR010258">
    <property type="entry name" value="Conjugal_tfr_TrbG/VirB9/CagX"/>
</dbReference>
<sequence>MTRAILAAALFASTFGPALALPANAQADPRLVVQTYDETRVIRVPGRVNVQATIRFAEGETIQNVAIGDSQKWQVTPSRSANLLFVKPLDERAVTNMTVLTDRRIYLFDLVASPAHRNPLYVLSFIYPDDTLTQGELAARAEAEAPPPVETANADELAAAMDDFAVLDPASLNFAWAAEGAPALLPETVYDNGRATFLAWPTGAPMPAILVLNEEGVEGPVNFAVRGDVIVIDEVPAQIILRAGDASARLLNRAAPAPARS</sequence>
<evidence type="ECO:0000313" key="4">
    <source>
        <dbReference type="EMBL" id="MFC3096887.1"/>
    </source>
</evidence>